<dbReference type="PANTHER" id="PTHR12471">
    <property type="entry name" value="VACUOLAR ATP SYNTHASE SUBUNIT S1"/>
    <property type="match status" value="1"/>
</dbReference>
<dbReference type="Proteomes" id="UP000694405">
    <property type="component" value="Chromosome 22"/>
</dbReference>
<evidence type="ECO:0000313" key="6">
    <source>
        <dbReference type="Ensembl" id="ENSMUNP00000029616.1"/>
    </source>
</evidence>
<sequence>MAPKEVLTSNDEMLGQVLSVLKEEDVPYTALFTALQPSHVRLCPIVPHGQPHSPARILLWARNLSVTYRGQLQDLSSRTFGGGVELGGSSWEPEHARFVLRRSWFPVSGRSWAWLAEVWLSLVGGGPPVRFMGRGGAAPTPLGWRCGELGAPGPFLLPPDPPGPASDWSLRLLDVQVQAFNVSGGVFGGASDCAAFFTPGTWMGLVTGALLLGGLCYGGALLLHLRPMDRFDDPRGPPLPVPSME</sequence>
<evidence type="ECO:0000256" key="3">
    <source>
        <dbReference type="ARBA" id="ARBA00022692"/>
    </source>
</evidence>
<dbReference type="AlphaFoldDB" id="A0A8V5GQ61"/>
<dbReference type="Pfam" id="PF20520">
    <property type="entry name" value="Ac45-VOA1_TM"/>
    <property type="match status" value="1"/>
</dbReference>
<comment type="subcellular location">
    <subcellularLocation>
        <location evidence="1">Membrane</location>
        <topology evidence="1">Single-pass membrane protein</topology>
    </subcellularLocation>
</comment>
<dbReference type="InterPro" id="IPR046756">
    <property type="entry name" value="VAS1/VOA1_TM"/>
</dbReference>
<accession>A0A8V5GQ61</accession>
<keyword evidence="4" id="KW-1133">Transmembrane helix</keyword>
<keyword evidence="3" id="KW-0812">Transmembrane</keyword>
<comment type="similarity">
    <text evidence="2">Belongs to the vacuolar ATPase subunit S1 family.</text>
</comment>
<reference evidence="6" key="2">
    <citation type="submission" date="2025-08" db="UniProtKB">
        <authorList>
            <consortium name="Ensembl"/>
        </authorList>
    </citation>
    <scope>IDENTIFICATION</scope>
</reference>
<reference evidence="6" key="1">
    <citation type="submission" date="2020-03" db="EMBL/GenBank/DDBJ databases">
        <title>Melopsittacus undulatus (budgerigar) genome, bMelUnd1, maternal haplotype with Z.</title>
        <authorList>
            <person name="Gedman G."/>
            <person name="Mountcastle J."/>
            <person name="Haase B."/>
            <person name="Formenti G."/>
            <person name="Wright T."/>
            <person name="Apodaca J."/>
            <person name="Pelan S."/>
            <person name="Chow W."/>
            <person name="Rhie A."/>
            <person name="Howe K."/>
            <person name="Fedrigo O."/>
            <person name="Jarvis E.D."/>
        </authorList>
    </citation>
    <scope>NUCLEOTIDE SEQUENCE [LARGE SCALE GENOMIC DNA]</scope>
</reference>
<evidence type="ECO:0000256" key="2">
    <source>
        <dbReference type="ARBA" id="ARBA00009037"/>
    </source>
</evidence>
<keyword evidence="5" id="KW-0472">Membrane</keyword>
<protein>
    <submittedName>
        <fullName evidence="6">Uncharacterized protein</fullName>
    </submittedName>
</protein>
<dbReference type="GO" id="GO:0001671">
    <property type="term" value="F:ATPase activator activity"/>
    <property type="evidence" value="ECO:0007669"/>
    <property type="project" value="TreeGrafter"/>
</dbReference>
<reference evidence="6" key="3">
    <citation type="submission" date="2025-09" db="UniProtKB">
        <authorList>
            <consortium name="Ensembl"/>
        </authorList>
    </citation>
    <scope>IDENTIFICATION</scope>
</reference>
<evidence type="ECO:0000313" key="7">
    <source>
        <dbReference type="Proteomes" id="UP000694405"/>
    </source>
</evidence>
<dbReference type="InterPro" id="IPR008388">
    <property type="entry name" value="Ac45_acc_su"/>
</dbReference>
<dbReference type="PANTHER" id="PTHR12471:SF2">
    <property type="entry name" value="V-TYPE PROTON ATPASE SUBUNIT S1"/>
    <property type="match status" value="1"/>
</dbReference>
<keyword evidence="7" id="KW-1185">Reference proteome</keyword>
<dbReference type="Ensembl" id="ENSMUNT00000028487.1">
    <property type="protein sequence ID" value="ENSMUNP00000029616.1"/>
    <property type="gene ID" value="ENSMUNG00000021754.1"/>
</dbReference>
<organism evidence="6 7">
    <name type="scientific">Melopsittacus undulatus</name>
    <name type="common">Budgerigar</name>
    <name type="synonym">Psittacus undulatus</name>
    <dbReference type="NCBI Taxonomy" id="13146"/>
    <lineage>
        <taxon>Eukaryota</taxon>
        <taxon>Metazoa</taxon>
        <taxon>Chordata</taxon>
        <taxon>Craniata</taxon>
        <taxon>Vertebrata</taxon>
        <taxon>Euteleostomi</taxon>
        <taxon>Archelosauria</taxon>
        <taxon>Archosauria</taxon>
        <taxon>Dinosauria</taxon>
        <taxon>Saurischia</taxon>
        <taxon>Theropoda</taxon>
        <taxon>Coelurosauria</taxon>
        <taxon>Aves</taxon>
        <taxon>Neognathae</taxon>
        <taxon>Neoaves</taxon>
        <taxon>Telluraves</taxon>
        <taxon>Australaves</taxon>
        <taxon>Psittaciformes</taxon>
        <taxon>Psittaculidae</taxon>
        <taxon>Melopsittacus</taxon>
    </lineage>
</organism>
<evidence type="ECO:0000256" key="5">
    <source>
        <dbReference type="ARBA" id="ARBA00023136"/>
    </source>
</evidence>
<dbReference type="GO" id="GO:0033176">
    <property type="term" value="C:proton-transporting V-type ATPase complex"/>
    <property type="evidence" value="ECO:0007669"/>
    <property type="project" value="TreeGrafter"/>
</dbReference>
<evidence type="ECO:0000256" key="4">
    <source>
        <dbReference type="ARBA" id="ARBA00022989"/>
    </source>
</evidence>
<name>A0A8V5GQ61_MELUD</name>
<dbReference type="GO" id="GO:0030641">
    <property type="term" value="P:regulation of cellular pH"/>
    <property type="evidence" value="ECO:0007669"/>
    <property type="project" value="TreeGrafter"/>
</dbReference>
<proteinExistence type="inferred from homology"/>
<evidence type="ECO:0000256" key="1">
    <source>
        <dbReference type="ARBA" id="ARBA00004167"/>
    </source>
</evidence>